<sequence length="255" mass="27664">MSPQGMRQGLELDPGQASRAMLFHLAALSMPVDCARDPQMARALNADMATALGRAWLEAGGRGMLFASTCLVYAPVIDGSDVREDYPVLARNPYTEAKLTAEQGLTSLAAEGDLALRIVRLGNVYGPGAHPGTVVPEAMAMARAGQTPLMRRPGEELDLIYVDDVIEGMRRLAALEPEPADRVVNLGSGRGWRVAKMAAEVSRLAGVDPPPDDQSQPGWGYRLVLDVSLLRRLTGWSPQTERLWGLEQTWRAYNA</sequence>
<dbReference type="SUPFAM" id="SSF51735">
    <property type="entry name" value="NAD(P)-binding Rossmann-fold domains"/>
    <property type="match status" value="1"/>
</dbReference>
<evidence type="ECO:0000313" key="3">
    <source>
        <dbReference type="EMBL" id="BEQ14834.1"/>
    </source>
</evidence>
<dbReference type="PANTHER" id="PTHR43000">
    <property type="entry name" value="DTDP-D-GLUCOSE 4,6-DEHYDRATASE-RELATED"/>
    <property type="match status" value="1"/>
</dbReference>
<dbReference type="InterPro" id="IPR001509">
    <property type="entry name" value="Epimerase_deHydtase"/>
</dbReference>
<proteinExistence type="inferred from homology"/>
<dbReference type="Pfam" id="PF01370">
    <property type="entry name" value="Epimerase"/>
    <property type="match status" value="1"/>
</dbReference>
<dbReference type="Gene3D" id="3.40.50.720">
    <property type="entry name" value="NAD(P)-binding Rossmann-like Domain"/>
    <property type="match status" value="1"/>
</dbReference>
<dbReference type="Proteomes" id="UP001366166">
    <property type="component" value="Chromosome"/>
</dbReference>
<comment type="similarity">
    <text evidence="1">Belongs to the NAD(P)-dependent epimerase/dehydratase family.</text>
</comment>
<evidence type="ECO:0000256" key="1">
    <source>
        <dbReference type="ARBA" id="ARBA00007637"/>
    </source>
</evidence>
<dbReference type="AlphaFoldDB" id="A0AAU9EHV5"/>
<dbReference type="KEGG" id="dmp:FAK_19000"/>
<protein>
    <submittedName>
        <fullName evidence="3">UDP-glucose 4-epimerase</fullName>
    </submittedName>
</protein>
<dbReference type="EMBL" id="AP028679">
    <property type="protein sequence ID" value="BEQ14834.1"/>
    <property type="molecule type" value="Genomic_DNA"/>
</dbReference>
<evidence type="ECO:0000259" key="2">
    <source>
        <dbReference type="Pfam" id="PF01370"/>
    </source>
</evidence>
<keyword evidence="4" id="KW-1185">Reference proteome</keyword>
<organism evidence="3 4">
    <name type="scientific">Desulfoferula mesophila</name>
    <dbReference type="NCBI Taxonomy" id="3058419"/>
    <lineage>
        <taxon>Bacteria</taxon>
        <taxon>Pseudomonadati</taxon>
        <taxon>Thermodesulfobacteriota</taxon>
        <taxon>Desulfarculia</taxon>
        <taxon>Desulfarculales</taxon>
        <taxon>Desulfarculaceae</taxon>
        <taxon>Desulfoferula</taxon>
    </lineage>
</organism>
<feature type="domain" description="NAD-dependent epimerase/dehydratase" evidence="2">
    <location>
        <begin position="22"/>
        <end position="187"/>
    </location>
</feature>
<accession>A0AAU9EHV5</accession>
<evidence type="ECO:0000313" key="4">
    <source>
        <dbReference type="Proteomes" id="UP001366166"/>
    </source>
</evidence>
<dbReference type="InterPro" id="IPR036291">
    <property type="entry name" value="NAD(P)-bd_dom_sf"/>
</dbReference>
<gene>
    <name evidence="3" type="primary">galE</name>
    <name evidence="3" type="ORF">FAK_19000</name>
</gene>
<reference evidence="4" key="1">
    <citation type="journal article" date="2023" name="Arch. Microbiol.">
        <title>Desulfoferula mesophilus gen. nov. sp. nov., a mesophilic sulfate-reducing bacterium isolated from a brackish lake sediment.</title>
        <authorList>
            <person name="Watanabe T."/>
            <person name="Yabe T."/>
            <person name="Tsuji J.M."/>
            <person name="Fukui M."/>
        </authorList>
    </citation>
    <scope>NUCLEOTIDE SEQUENCE [LARGE SCALE GENOMIC DNA]</scope>
    <source>
        <strain evidence="4">12FAK</strain>
    </source>
</reference>
<name>A0AAU9EHV5_9BACT</name>